<comment type="caution">
    <text evidence="5">The sequence shown here is derived from an EMBL/GenBank/DDBJ whole genome shotgun (WGS) entry which is preliminary data.</text>
</comment>
<dbReference type="PANTHER" id="PTHR30146">
    <property type="entry name" value="LACI-RELATED TRANSCRIPTIONAL REPRESSOR"/>
    <property type="match status" value="1"/>
</dbReference>
<feature type="domain" description="HTH lacI-type" evidence="4">
    <location>
        <begin position="2"/>
        <end position="56"/>
    </location>
</feature>
<name>A0A6I2MKU3_9BACI</name>
<dbReference type="Pfam" id="PF00356">
    <property type="entry name" value="LacI"/>
    <property type="match status" value="1"/>
</dbReference>
<dbReference type="SUPFAM" id="SSF47413">
    <property type="entry name" value="lambda repressor-like DNA-binding domains"/>
    <property type="match status" value="1"/>
</dbReference>
<dbReference type="PANTHER" id="PTHR30146:SF105">
    <property type="entry name" value="CATABOLITE CONTROL PROTEIN B"/>
    <property type="match status" value="1"/>
</dbReference>
<evidence type="ECO:0000256" key="3">
    <source>
        <dbReference type="ARBA" id="ARBA00023163"/>
    </source>
</evidence>
<keyword evidence="6" id="KW-1185">Reference proteome</keyword>
<keyword evidence="1" id="KW-0805">Transcription regulation</keyword>
<accession>A0A6I2MKU3</accession>
<dbReference type="InterPro" id="IPR010982">
    <property type="entry name" value="Lambda_DNA-bd_dom_sf"/>
</dbReference>
<dbReference type="PROSITE" id="PS50932">
    <property type="entry name" value="HTH_LACI_2"/>
    <property type="match status" value="1"/>
</dbReference>
<dbReference type="PROSITE" id="PS00356">
    <property type="entry name" value="HTH_LACI_1"/>
    <property type="match status" value="1"/>
</dbReference>
<dbReference type="InterPro" id="IPR001761">
    <property type="entry name" value="Peripla_BP/Lac1_sug-bd_dom"/>
</dbReference>
<dbReference type="CDD" id="cd06286">
    <property type="entry name" value="PBP1_CcpB-like"/>
    <property type="match status" value="1"/>
</dbReference>
<evidence type="ECO:0000259" key="4">
    <source>
        <dbReference type="PROSITE" id="PS50932"/>
    </source>
</evidence>
<evidence type="ECO:0000313" key="6">
    <source>
        <dbReference type="Proteomes" id="UP000441585"/>
    </source>
</evidence>
<reference evidence="5 6" key="1">
    <citation type="submission" date="2019-11" db="EMBL/GenBank/DDBJ databases">
        <title>Bacillus idriensis genome.</title>
        <authorList>
            <person name="Konopka E.N."/>
            <person name="Newman J.D."/>
        </authorList>
    </citation>
    <scope>NUCLEOTIDE SEQUENCE [LARGE SCALE GENOMIC DNA]</scope>
    <source>
        <strain evidence="5 6">DSM 19097</strain>
    </source>
</reference>
<dbReference type="Pfam" id="PF00532">
    <property type="entry name" value="Peripla_BP_1"/>
    <property type="match status" value="1"/>
</dbReference>
<protein>
    <submittedName>
        <fullName evidence="5">LacI family DNA-binding transcriptional regulator</fullName>
    </submittedName>
</protein>
<keyword evidence="3" id="KW-0804">Transcription</keyword>
<dbReference type="Proteomes" id="UP000441585">
    <property type="component" value="Unassembled WGS sequence"/>
</dbReference>
<dbReference type="SMART" id="SM00354">
    <property type="entry name" value="HTH_LACI"/>
    <property type="match status" value="1"/>
</dbReference>
<dbReference type="Gene3D" id="3.40.50.2300">
    <property type="match status" value="2"/>
</dbReference>
<proteinExistence type="predicted"/>
<dbReference type="PRINTS" id="PR00036">
    <property type="entry name" value="HTHLACI"/>
</dbReference>
<dbReference type="SUPFAM" id="SSF53822">
    <property type="entry name" value="Periplasmic binding protein-like I"/>
    <property type="match status" value="1"/>
</dbReference>
<keyword evidence="2 5" id="KW-0238">DNA-binding</keyword>
<dbReference type="CDD" id="cd01392">
    <property type="entry name" value="HTH_LacI"/>
    <property type="match status" value="1"/>
</dbReference>
<evidence type="ECO:0000256" key="2">
    <source>
        <dbReference type="ARBA" id="ARBA00023125"/>
    </source>
</evidence>
<dbReference type="EMBL" id="WKKF01000012">
    <property type="protein sequence ID" value="MRX56473.1"/>
    <property type="molecule type" value="Genomic_DNA"/>
</dbReference>
<dbReference type="InterPro" id="IPR000843">
    <property type="entry name" value="HTH_LacI"/>
</dbReference>
<dbReference type="RefSeq" id="WP_070874676.1">
    <property type="nucleotide sequence ID" value="NZ_CAJGAA010000005.1"/>
</dbReference>
<gene>
    <name evidence="5" type="ORF">GJU41_21170</name>
</gene>
<evidence type="ECO:0000313" key="5">
    <source>
        <dbReference type="EMBL" id="MRX56473.1"/>
    </source>
</evidence>
<dbReference type="AlphaFoldDB" id="A0A6I2MKU3"/>
<dbReference type="Gene3D" id="1.10.260.40">
    <property type="entry name" value="lambda repressor-like DNA-binding domains"/>
    <property type="match status" value="1"/>
</dbReference>
<organism evidence="5 6">
    <name type="scientific">Metabacillus idriensis</name>
    <dbReference type="NCBI Taxonomy" id="324768"/>
    <lineage>
        <taxon>Bacteria</taxon>
        <taxon>Bacillati</taxon>
        <taxon>Bacillota</taxon>
        <taxon>Bacilli</taxon>
        <taxon>Bacillales</taxon>
        <taxon>Bacillaceae</taxon>
        <taxon>Metabacillus</taxon>
    </lineage>
</organism>
<dbReference type="GO" id="GO:0003700">
    <property type="term" value="F:DNA-binding transcription factor activity"/>
    <property type="evidence" value="ECO:0007669"/>
    <property type="project" value="TreeGrafter"/>
</dbReference>
<dbReference type="InterPro" id="IPR028082">
    <property type="entry name" value="Peripla_BP_I"/>
</dbReference>
<evidence type="ECO:0000256" key="1">
    <source>
        <dbReference type="ARBA" id="ARBA00023015"/>
    </source>
</evidence>
<dbReference type="GO" id="GO:0000976">
    <property type="term" value="F:transcription cis-regulatory region binding"/>
    <property type="evidence" value="ECO:0007669"/>
    <property type="project" value="TreeGrafter"/>
</dbReference>
<sequence>MANIKDIAKIAGVGTSTVSRVLNNHPYVSEEARQAVLKAIKFTNYQKNINAIHLKLGKTFLIGVVLPFLNHPYFGKLLEGISVEAEKNNYKLLIFQTNYKDLREIEALEMLKEKQIDALIICSKDCKWETIEEYQIYGPIVLCEDTRDRKISSVFVDHYDSFTSALEFLYEKGHRRIGYCVGRMTGTNSTQRELAYRDFLIKHNEPFLKEYIFEGCLFLEDAKRVMDRFTEMKKPPTALLVTSDQVAAGLLNLCNLLHISVPDDLAIIGFDNQPIAEIMNITTFEIPLFEIGQKLFLQAQKKEKIIQEEMAVKLIERNTV</sequence>